<accession>A0A1M6GH68</accession>
<dbReference type="EMBL" id="FQYP01000005">
    <property type="protein sequence ID" value="SHJ09316.1"/>
    <property type="molecule type" value="Genomic_DNA"/>
</dbReference>
<dbReference type="RefSeq" id="WP_073316473.1">
    <property type="nucleotide sequence ID" value="NZ_FQYP01000005.1"/>
</dbReference>
<proteinExistence type="predicted"/>
<keyword evidence="1" id="KW-0812">Transmembrane</keyword>
<feature type="transmembrane region" description="Helical" evidence="1">
    <location>
        <begin position="55"/>
        <end position="71"/>
    </location>
</feature>
<keyword evidence="1" id="KW-1133">Transmembrane helix</keyword>
<reference evidence="3" key="1">
    <citation type="submission" date="2016-11" db="EMBL/GenBank/DDBJ databases">
        <authorList>
            <person name="Varghese N."/>
            <person name="Submissions S."/>
        </authorList>
    </citation>
    <scope>NUCLEOTIDE SEQUENCE [LARGE SCALE GENOMIC DNA]</scope>
    <source>
        <strain evidence="3">DSM 22623</strain>
    </source>
</reference>
<feature type="transmembrane region" description="Helical" evidence="1">
    <location>
        <begin position="77"/>
        <end position="99"/>
    </location>
</feature>
<name>A0A1M6GH68_9FLAO</name>
<keyword evidence="3" id="KW-1185">Reference proteome</keyword>
<gene>
    <name evidence="2" type="ORF">SAMN04488508_105279</name>
</gene>
<dbReference type="AlphaFoldDB" id="A0A1M6GH68"/>
<evidence type="ECO:0000256" key="1">
    <source>
        <dbReference type="SAM" id="Phobius"/>
    </source>
</evidence>
<evidence type="ECO:0000313" key="3">
    <source>
        <dbReference type="Proteomes" id="UP000184432"/>
    </source>
</evidence>
<dbReference type="STRING" id="570521.SAMN04488508_105279"/>
<dbReference type="OrthoDB" id="1445629at2"/>
<organism evidence="2 3">
    <name type="scientific">Aquimarina spongiae</name>
    <dbReference type="NCBI Taxonomy" id="570521"/>
    <lineage>
        <taxon>Bacteria</taxon>
        <taxon>Pseudomonadati</taxon>
        <taxon>Bacteroidota</taxon>
        <taxon>Flavobacteriia</taxon>
        <taxon>Flavobacteriales</taxon>
        <taxon>Flavobacteriaceae</taxon>
        <taxon>Aquimarina</taxon>
    </lineage>
</organism>
<protein>
    <submittedName>
        <fullName evidence="2">Uncharacterized protein</fullName>
    </submittedName>
</protein>
<dbReference type="Proteomes" id="UP000184432">
    <property type="component" value="Unassembled WGS sequence"/>
</dbReference>
<sequence>MESVVFNQLLKKDKKTFKSTKQITASRTSEYWLIFSKNHIFRPSSFIIKLQPKHLVFLIPILVFFISFLSTESINDLSIAPIAVAAFFSFFLYAALAIFDKHDFVHKDAIHELIKFIIAIKGDIYRNLMKVTLNLNRIENAKFSIPPAELNLSKRKGVTYKPYGMERYKANLRLKDGSICSVSLYQISLKVSTTKRRSSGKIKTKSKYKHKMFYSLSLKLDKNKYRVISQNNVSTDEHTYNIMVKEEQNHFVIKVRDKVKLLHLTDKVSTESKSNESVFTQIMTHLYQKNIVQPLASPPPLN</sequence>
<keyword evidence="1" id="KW-0472">Membrane</keyword>
<evidence type="ECO:0000313" key="2">
    <source>
        <dbReference type="EMBL" id="SHJ09316.1"/>
    </source>
</evidence>